<reference evidence="1 2" key="1">
    <citation type="submission" date="2017-06" db="EMBL/GenBank/DDBJ databases">
        <title>Genome sequencing of cyanobaciteial culture collection at National Institute for Environmental Studies (NIES).</title>
        <authorList>
            <person name="Hirose Y."/>
            <person name="Shimura Y."/>
            <person name="Fujisawa T."/>
            <person name="Nakamura Y."/>
            <person name="Kawachi M."/>
        </authorList>
    </citation>
    <scope>NUCLEOTIDE SEQUENCE [LARGE SCALE GENOMIC DNA]</scope>
    <source>
        <strain evidence="1 2">NIES-2135</strain>
    </source>
</reference>
<dbReference type="PROSITE" id="PS51257">
    <property type="entry name" value="PROKAR_LIPOPROTEIN"/>
    <property type="match status" value="1"/>
</dbReference>
<dbReference type="AlphaFoldDB" id="A0A1Z4JP41"/>
<protein>
    <recommendedName>
        <fullName evidence="3">Lipoprotein</fullName>
    </recommendedName>
</protein>
<evidence type="ECO:0000313" key="1">
    <source>
        <dbReference type="EMBL" id="BAY58531.1"/>
    </source>
</evidence>
<dbReference type="Proteomes" id="UP000217895">
    <property type="component" value="Chromosome"/>
</dbReference>
<keyword evidence="2" id="KW-1185">Reference proteome</keyword>
<gene>
    <name evidence="1" type="ORF">NIES2135_54040</name>
</gene>
<organism evidence="1 2">
    <name type="scientific">Leptolyngbya boryana NIES-2135</name>
    <dbReference type="NCBI Taxonomy" id="1973484"/>
    <lineage>
        <taxon>Bacteria</taxon>
        <taxon>Bacillati</taxon>
        <taxon>Cyanobacteriota</taxon>
        <taxon>Cyanophyceae</taxon>
        <taxon>Leptolyngbyales</taxon>
        <taxon>Leptolyngbyaceae</taxon>
        <taxon>Leptolyngbya group</taxon>
        <taxon>Leptolyngbya</taxon>
    </lineage>
</organism>
<evidence type="ECO:0008006" key="3">
    <source>
        <dbReference type="Google" id="ProtNLM"/>
    </source>
</evidence>
<evidence type="ECO:0000313" key="2">
    <source>
        <dbReference type="Proteomes" id="UP000217895"/>
    </source>
</evidence>
<dbReference type="EMBL" id="AP018203">
    <property type="protein sequence ID" value="BAY58531.1"/>
    <property type="molecule type" value="Genomic_DNA"/>
</dbReference>
<sequence>MSIFAPKPAFLIAGILLLSACEKNEFTVPVPVGGGGSGYSDAPSRSAPIAPPAFNISEDPGNIPGQREVHYAATEQGCQDMARRFKNEGRQLRLRKTERVGGPLSWKCVFEGSDATDNYYGDDRYGRDN</sequence>
<accession>A0A1Z4JP41</accession>
<proteinExistence type="predicted"/>
<name>A0A1Z4JP41_LEPBY</name>